<proteinExistence type="predicted"/>
<keyword evidence="2" id="KW-1185">Reference proteome</keyword>
<gene>
    <name evidence="1" type="ORF">SKAU_G00288550</name>
</gene>
<dbReference type="Proteomes" id="UP001152622">
    <property type="component" value="Chromosome 12"/>
</dbReference>
<dbReference type="EMBL" id="JAINUF010000012">
    <property type="protein sequence ID" value="KAJ8344662.1"/>
    <property type="molecule type" value="Genomic_DNA"/>
</dbReference>
<comment type="caution">
    <text evidence="1">The sequence shown here is derived from an EMBL/GenBank/DDBJ whole genome shotgun (WGS) entry which is preliminary data.</text>
</comment>
<protein>
    <submittedName>
        <fullName evidence="1">Uncharacterized protein</fullName>
    </submittedName>
</protein>
<evidence type="ECO:0000313" key="2">
    <source>
        <dbReference type="Proteomes" id="UP001152622"/>
    </source>
</evidence>
<evidence type="ECO:0000313" key="1">
    <source>
        <dbReference type="EMBL" id="KAJ8344662.1"/>
    </source>
</evidence>
<dbReference type="AlphaFoldDB" id="A0A9Q1ET90"/>
<reference evidence="1" key="1">
    <citation type="journal article" date="2023" name="Science">
        <title>Genome structures resolve the early diversification of teleost fishes.</title>
        <authorList>
            <person name="Parey E."/>
            <person name="Louis A."/>
            <person name="Montfort J."/>
            <person name="Bouchez O."/>
            <person name="Roques C."/>
            <person name="Iampietro C."/>
            <person name="Lluch J."/>
            <person name="Castinel A."/>
            <person name="Donnadieu C."/>
            <person name="Desvignes T."/>
            <person name="Floi Bucao C."/>
            <person name="Jouanno E."/>
            <person name="Wen M."/>
            <person name="Mejri S."/>
            <person name="Dirks R."/>
            <person name="Jansen H."/>
            <person name="Henkel C."/>
            <person name="Chen W.J."/>
            <person name="Zahm M."/>
            <person name="Cabau C."/>
            <person name="Klopp C."/>
            <person name="Thompson A.W."/>
            <person name="Robinson-Rechavi M."/>
            <person name="Braasch I."/>
            <person name="Lecointre G."/>
            <person name="Bobe J."/>
            <person name="Postlethwait J.H."/>
            <person name="Berthelot C."/>
            <person name="Roest Crollius H."/>
            <person name="Guiguen Y."/>
        </authorList>
    </citation>
    <scope>NUCLEOTIDE SEQUENCE</scope>
    <source>
        <strain evidence="1">WJC10195</strain>
    </source>
</reference>
<name>A0A9Q1ET90_SYNKA</name>
<sequence>MGTRRTSPCDLVIYNRTVSSTHRNHTSVIQLFIEEVDDGKGCRSVFSLIEDMENMERGLRNGAQCPVCPTPLHCLLPNSACPATTARLPCITPSPVAELCLSDHPLKLVPFTCGSCAWFLVSES</sequence>
<organism evidence="1 2">
    <name type="scientific">Synaphobranchus kaupii</name>
    <name type="common">Kaup's arrowtooth eel</name>
    <dbReference type="NCBI Taxonomy" id="118154"/>
    <lineage>
        <taxon>Eukaryota</taxon>
        <taxon>Metazoa</taxon>
        <taxon>Chordata</taxon>
        <taxon>Craniata</taxon>
        <taxon>Vertebrata</taxon>
        <taxon>Euteleostomi</taxon>
        <taxon>Actinopterygii</taxon>
        <taxon>Neopterygii</taxon>
        <taxon>Teleostei</taxon>
        <taxon>Anguilliformes</taxon>
        <taxon>Synaphobranchidae</taxon>
        <taxon>Synaphobranchus</taxon>
    </lineage>
</organism>
<accession>A0A9Q1ET90</accession>